<dbReference type="OrthoDB" id="9814206at2"/>
<protein>
    <recommendedName>
        <fullName evidence="13">Mechanosensitive ion channel protein MscS</fullName>
    </recommendedName>
</protein>
<dbReference type="InterPro" id="IPR010920">
    <property type="entry name" value="LSM_dom_sf"/>
</dbReference>
<evidence type="ECO:0000256" key="6">
    <source>
        <dbReference type="ARBA" id="ARBA00023136"/>
    </source>
</evidence>
<evidence type="ECO:0008006" key="13">
    <source>
        <dbReference type="Google" id="ProtNLM"/>
    </source>
</evidence>
<keyword evidence="12" id="KW-1185">Reference proteome</keyword>
<comment type="subcellular location">
    <subcellularLocation>
        <location evidence="1">Cell membrane</location>
        <topology evidence="1">Multi-pass membrane protein</topology>
    </subcellularLocation>
</comment>
<dbReference type="InterPro" id="IPR006685">
    <property type="entry name" value="MscS_channel_2nd"/>
</dbReference>
<dbReference type="SUPFAM" id="SSF50182">
    <property type="entry name" value="Sm-like ribonucleoproteins"/>
    <property type="match status" value="1"/>
</dbReference>
<feature type="domain" description="Mechanosensitive ion channel MscS C-terminal" evidence="9">
    <location>
        <begin position="258"/>
        <end position="343"/>
    </location>
</feature>
<gene>
    <name evidence="11" type="ORF">AUC71_07005</name>
</gene>
<dbReference type="GO" id="GO:0008381">
    <property type="term" value="F:mechanosensitive monoatomic ion channel activity"/>
    <property type="evidence" value="ECO:0007669"/>
    <property type="project" value="UniProtKB-ARBA"/>
</dbReference>
<dbReference type="SUPFAM" id="SSF82689">
    <property type="entry name" value="Mechanosensitive channel protein MscS (YggB), C-terminal domain"/>
    <property type="match status" value="1"/>
</dbReference>
<dbReference type="Pfam" id="PF21088">
    <property type="entry name" value="MS_channel_1st"/>
    <property type="match status" value="1"/>
</dbReference>
<dbReference type="Gene3D" id="1.10.287.1260">
    <property type="match status" value="1"/>
</dbReference>
<dbReference type="InterPro" id="IPR049278">
    <property type="entry name" value="MS_channel_C"/>
</dbReference>
<feature type="transmembrane region" description="Helical" evidence="7">
    <location>
        <begin position="163"/>
        <end position="183"/>
    </location>
</feature>
<dbReference type="Pfam" id="PF21082">
    <property type="entry name" value="MS_channel_3rd"/>
    <property type="match status" value="1"/>
</dbReference>
<dbReference type="InterPro" id="IPR023408">
    <property type="entry name" value="MscS_beta-dom_sf"/>
</dbReference>
<dbReference type="SUPFAM" id="SSF82861">
    <property type="entry name" value="Mechanosensitive channel protein MscS (YggB), transmembrane region"/>
    <property type="match status" value="1"/>
</dbReference>
<feature type="domain" description="Mechanosensitive ion channel transmembrane helices 2/3" evidence="10">
    <location>
        <begin position="144"/>
        <end position="184"/>
    </location>
</feature>
<keyword evidence="4 7" id="KW-0812">Transmembrane</keyword>
<organism evidence="11 12">
    <name type="scientific">Methyloceanibacter marginalis</name>
    <dbReference type="NCBI Taxonomy" id="1774971"/>
    <lineage>
        <taxon>Bacteria</taxon>
        <taxon>Pseudomonadati</taxon>
        <taxon>Pseudomonadota</taxon>
        <taxon>Alphaproteobacteria</taxon>
        <taxon>Hyphomicrobiales</taxon>
        <taxon>Hyphomicrobiaceae</taxon>
        <taxon>Methyloceanibacter</taxon>
    </lineage>
</organism>
<dbReference type="Gene3D" id="3.30.70.100">
    <property type="match status" value="1"/>
</dbReference>
<dbReference type="InterPro" id="IPR049142">
    <property type="entry name" value="MS_channel_1st"/>
</dbReference>
<dbReference type="GO" id="GO:0005886">
    <property type="term" value="C:plasma membrane"/>
    <property type="evidence" value="ECO:0007669"/>
    <property type="project" value="UniProtKB-SubCell"/>
</dbReference>
<keyword evidence="6 7" id="KW-0472">Membrane</keyword>
<evidence type="ECO:0000313" key="11">
    <source>
        <dbReference type="EMBL" id="ODS03926.1"/>
    </source>
</evidence>
<evidence type="ECO:0000259" key="8">
    <source>
        <dbReference type="Pfam" id="PF00924"/>
    </source>
</evidence>
<evidence type="ECO:0000313" key="12">
    <source>
        <dbReference type="Proteomes" id="UP000095042"/>
    </source>
</evidence>
<feature type="transmembrane region" description="Helical" evidence="7">
    <location>
        <begin position="66"/>
        <end position="84"/>
    </location>
</feature>
<dbReference type="InterPro" id="IPR011014">
    <property type="entry name" value="MscS_channel_TM-2"/>
</dbReference>
<evidence type="ECO:0000256" key="1">
    <source>
        <dbReference type="ARBA" id="ARBA00004651"/>
    </source>
</evidence>
<accession>A0A1E3WDS3</accession>
<feature type="transmembrane region" description="Helical" evidence="7">
    <location>
        <begin position="20"/>
        <end position="45"/>
    </location>
</feature>
<evidence type="ECO:0000256" key="5">
    <source>
        <dbReference type="ARBA" id="ARBA00022989"/>
    </source>
</evidence>
<evidence type="ECO:0000256" key="2">
    <source>
        <dbReference type="ARBA" id="ARBA00008017"/>
    </source>
</evidence>
<keyword evidence="5 7" id="KW-1133">Transmembrane helix</keyword>
<dbReference type="InterPro" id="IPR011066">
    <property type="entry name" value="MscS_channel_C_sf"/>
</dbReference>
<name>A0A1E3WDS3_9HYPH</name>
<reference evidence="11 12" key="1">
    <citation type="journal article" date="2016" name="Environ. Microbiol.">
        <title>New Methyloceanibacter diversity from North Sea sediments includes methanotroph containing solely the soluble methane monooxygenase.</title>
        <authorList>
            <person name="Vekeman B."/>
            <person name="Kerckhof F.M."/>
            <person name="Cremers G."/>
            <person name="de Vos P."/>
            <person name="Vandamme P."/>
            <person name="Boon N."/>
            <person name="Op den Camp H.J."/>
            <person name="Heylen K."/>
        </authorList>
    </citation>
    <scope>NUCLEOTIDE SEQUENCE [LARGE SCALE GENOMIC DNA]</scope>
    <source>
        <strain evidence="11 12">R-67177</strain>
    </source>
</reference>
<evidence type="ECO:0000256" key="7">
    <source>
        <dbReference type="SAM" id="Phobius"/>
    </source>
</evidence>
<dbReference type="AlphaFoldDB" id="A0A1E3WDS3"/>
<evidence type="ECO:0000259" key="10">
    <source>
        <dbReference type="Pfam" id="PF21088"/>
    </source>
</evidence>
<dbReference type="EMBL" id="LPWD01000032">
    <property type="protein sequence ID" value="ODS03926.1"/>
    <property type="molecule type" value="Genomic_DNA"/>
</dbReference>
<proteinExistence type="inferred from homology"/>
<dbReference type="PANTHER" id="PTHR30566:SF25">
    <property type="entry name" value="INNER MEMBRANE PROTEIN"/>
    <property type="match status" value="1"/>
</dbReference>
<keyword evidence="3" id="KW-1003">Cell membrane</keyword>
<evidence type="ECO:0000256" key="3">
    <source>
        <dbReference type="ARBA" id="ARBA00022475"/>
    </source>
</evidence>
<sequence>MTGIDSVTKLLESEVYGNGLTQWGIAAALSVATLTVALLVRLFLSRSLPAPQVGKDIHWPEVLHELVARTWTLFLIIAAIYVGTTLLDLPDAVHRLISSVFIVALFVQLAVWADRIASAILAWRLSALKSRATTRNALALIQFVVRVAVWSLALLLIFENLGFDVTALVAGLGVGGIAVALAAQSVLGDLFSSLAIVLDRPFEVGDFIVFGDQSGTVEKIGIKTTRIRALSGEQIAVSNSDLVQTRVHNFKRMQERRIVLVLGVTYDTPADKLERIPEMVKAIVEAREGVRFDRAHFRSFGGSALEVEVVYWVLSGDYTVYMDCQQAINFAIFRAFEEDGIEFAFPSQTLYVPSLESALDAMANNADKEASSAQS</sequence>
<evidence type="ECO:0000256" key="4">
    <source>
        <dbReference type="ARBA" id="ARBA00022692"/>
    </source>
</evidence>
<dbReference type="PANTHER" id="PTHR30566">
    <property type="entry name" value="YNAI-RELATED MECHANOSENSITIVE ION CHANNEL"/>
    <property type="match status" value="1"/>
</dbReference>
<comment type="caution">
    <text evidence="11">The sequence shown here is derived from an EMBL/GenBank/DDBJ whole genome shotgun (WGS) entry which is preliminary data.</text>
</comment>
<feature type="transmembrane region" description="Helical" evidence="7">
    <location>
        <begin position="137"/>
        <end position="157"/>
    </location>
</feature>
<dbReference type="Pfam" id="PF00924">
    <property type="entry name" value="MS_channel_2nd"/>
    <property type="match status" value="1"/>
</dbReference>
<comment type="similarity">
    <text evidence="2">Belongs to the MscS (TC 1.A.23) family.</text>
</comment>
<dbReference type="RefSeq" id="WP_069622883.1">
    <property type="nucleotide sequence ID" value="NZ_LPWD01000032.1"/>
</dbReference>
<evidence type="ECO:0000259" key="9">
    <source>
        <dbReference type="Pfam" id="PF21082"/>
    </source>
</evidence>
<dbReference type="Gene3D" id="2.30.30.60">
    <property type="match status" value="1"/>
</dbReference>
<feature type="transmembrane region" description="Helical" evidence="7">
    <location>
        <begin position="96"/>
        <end position="117"/>
    </location>
</feature>
<dbReference type="Proteomes" id="UP000095042">
    <property type="component" value="Unassembled WGS sequence"/>
</dbReference>
<feature type="domain" description="Mechanosensitive ion channel MscS" evidence="8">
    <location>
        <begin position="186"/>
        <end position="252"/>
    </location>
</feature>